<accession>A0A7S3DII4</accession>
<dbReference type="SMART" id="SM00072">
    <property type="entry name" value="GuKc"/>
    <property type="match status" value="1"/>
</dbReference>
<evidence type="ECO:0000256" key="2">
    <source>
        <dbReference type="ARBA" id="ARBA00022679"/>
    </source>
</evidence>
<evidence type="ECO:0000256" key="4">
    <source>
        <dbReference type="SAM" id="MobiDB-lite"/>
    </source>
</evidence>
<dbReference type="Pfam" id="PF00625">
    <property type="entry name" value="Guanylate_kin"/>
    <property type="match status" value="1"/>
</dbReference>
<keyword evidence="3" id="KW-0418">Kinase</keyword>
<keyword evidence="2" id="KW-0808">Transferase</keyword>
<feature type="region of interest" description="Disordered" evidence="4">
    <location>
        <begin position="747"/>
        <end position="806"/>
    </location>
</feature>
<gene>
    <name evidence="6" type="ORF">PBIL07802_LOCUS20549</name>
</gene>
<dbReference type="AlphaFoldDB" id="A0A7S3DII4"/>
<feature type="compositionally biased region" description="Polar residues" evidence="4">
    <location>
        <begin position="747"/>
        <end position="757"/>
    </location>
</feature>
<dbReference type="InterPro" id="IPR008144">
    <property type="entry name" value="Guanylate_kin-like_dom"/>
</dbReference>
<dbReference type="GO" id="GO:0005829">
    <property type="term" value="C:cytosol"/>
    <property type="evidence" value="ECO:0007669"/>
    <property type="project" value="TreeGrafter"/>
</dbReference>
<reference evidence="6" key="1">
    <citation type="submission" date="2021-01" db="EMBL/GenBank/DDBJ databases">
        <authorList>
            <person name="Corre E."/>
            <person name="Pelletier E."/>
            <person name="Niang G."/>
            <person name="Scheremetjew M."/>
            <person name="Finn R."/>
            <person name="Kale V."/>
            <person name="Holt S."/>
            <person name="Cochrane G."/>
            <person name="Meng A."/>
            <person name="Brown T."/>
            <person name="Cohen L."/>
        </authorList>
    </citation>
    <scope>NUCLEOTIDE SEQUENCE</scope>
    <source>
        <strain evidence="6">NIES-2562</strain>
    </source>
</reference>
<dbReference type="SUPFAM" id="SSF52540">
    <property type="entry name" value="P-loop containing nucleoside triphosphate hydrolases"/>
    <property type="match status" value="1"/>
</dbReference>
<feature type="region of interest" description="Disordered" evidence="4">
    <location>
        <begin position="54"/>
        <end position="79"/>
    </location>
</feature>
<dbReference type="PANTHER" id="PTHR23117:SF13">
    <property type="entry name" value="GUANYLATE KINASE"/>
    <property type="match status" value="1"/>
</dbReference>
<protein>
    <recommendedName>
        <fullName evidence="5">Guanylate kinase-like domain-containing protein</fullName>
    </recommendedName>
</protein>
<dbReference type="EMBL" id="HBIB01031780">
    <property type="protein sequence ID" value="CAE0258286.1"/>
    <property type="molecule type" value="Transcribed_RNA"/>
</dbReference>
<name>A0A7S3DII4_9EUKA</name>
<evidence type="ECO:0000256" key="3">
    <source>
        <dbReference type="ARBA" id="ARBA00022777"/>
    </source>
</evidence>
<organism evidence="6">
    <name type="scientific">Palpitomonas bilix</name>
    <dbReference type="NCBI Taxonomy" id="652834"/>
    <lineage>
        <taxon>Eukaryota</taxon>
        <taxon>Eukaryota incertae sedis</taxon>
    </lineage>
</organism>
<feature type="domain" description="Guanylate kinase-like" evidence="5">
    <location>
        <begin position="416"/>
        <end position="628"/>
    </location>
</feature>
<sequence>MATASIDALLSYMDIEDGRTLKEKMERSGKPVYMTEYQLQRKVVRSGMMEKMLNSARKSTAGSSRAKRSPRLRSNSVMGLPEGIQGNEEALEHLFDSYSGVRGAVEAGEEVSTLSLNRFQKLVRDAQILDNHVTQALVELVFLKVLRSNKSRINAGMSPRENEVLLIRVPVDVFFLFLLPELASLKFGTAANALPLLVSKHLLPLSEKVREGADLSTSFDTPEELLDHRVWKRIGEVDYQLRQIFHHYATLDFPDGGKSSHASVDLANRTLSHKEFAIFASNFDVSGTLLSKRQLHNIFIAANQGAFSDEMFDRLSFPEFLESLGRIALLAFPFGAHDLPATLIEGDNSVPALDPSDSSKVRFVNSNTKAKEAAWRIWNMNRNMEPKAAEKRALIKAVTTGRTPSPFLASGEIDRPRPLFIAAPTGCSHLAQRLLRRLNDLYPSQTVRCVNFTTRGPFEGETDGMHYHFITRKALERAQAKGRITHVYEVLHRGRTHLYGIDALAIRSGLAAMRVCLIEGTLSGARSILQRDTTMEPAMALRPVVVFVAPKSKSGLLSVLRERHDHAGAELTKLGDPWDSDEENEVVPTYFPAAQEDIADAMKSKSVTKFIHTDKEDEMLEGILQVIEEKLDSMPEGLEMSVIPAPSLLATETSLCQTLPALEDPRPIITVKSADYFTRHPLDSYSLKDDFPNRAIKKQLQQTAAKERKLQDAEFDARIQSVMERRRENAHSLHRLAARRQALIEASSASLGSTPAKSITKRRKGSAASDASSVACLPPIPLSLKNGKPRRNGMDPAAFLPSVEKF</sequence>
<dbReference type="GO" id="GO:0004385">
    <property type="term" value="F:GMP kinase activity"/>
    <property type="evidence" value="ECO:0007669"/>
    <property type="project" value="TreeGrafter"/>
</dbReference>
<dbReference type="InterPro" id="IPR027417">
    <property type="entry name" value="P-loop_NTPase"/>
</dbReference>
<dbReference type="PANTHER" id="PTHR23117">
    <property type="entry name" value="GUANYLATE KINASE-RELATED"/>
    <property type="match status" value="1"/>
</dbReference>
<dbReference type="PROSITE" id="PS50052">
    <property type="entry name" value="GUANYLATE_KINASE_2"/>
    <property type="match status" value="1"/>
</dbReference>
<evidence type="ECO:0000256" key="1">
    <source>
        <dbReference type="ARBA" id="ARBA00005790"/>
    </source>
</evidence>
<proteinExistence type="inferred from homology"/>
<dbReference type="InterPro" id="IPR008145">
    <property type="entry name" value="GK/Ca_channel_bsu"/>
</dbReference>
<evidence type="ECO:0000259" key="5">
    <source>
        <dbReference type="PROSITE" id="PS50052"/>
    </source>
</evidence>
<comment type="similarity">
    <text evidence="1">Belongs to the guanylate kinase family.</text>
</comment>
<evidence type="ECO:0000313" key="6">
    <source>
        <dbReference type="EMBL" id="CAE0258286.1"/>
    </source>
</evidence>
<dbReference type="Gene3D" id="1.10.238.10">
    <property type="entry name" value="EF-hand"/>
    <property type="match status" value="1"/>
</dbReference>
<dbReference type="Gene3D" id="3.40.50.300">
    <property type="entry name" value="P-loop containing nucleotide triphosphate hydrolases"/>
    <property type="match status" value="1"/>
</dbReference>